<evidence type="ECO:0000259" key="7">
    <source>
        <dbReference type="PROSITE" id="PS51914"/>
    </source>
</evidence>
<evidence type="ECO:0000256" key="4">
    <source>
        <dbReference type="ARBA" id="ARBA00023157"/>
    </source>
</evidence>
<reference evidence="8 9" key="1">
    <citation type="journal article" date="2018" name="Mol. Biol. Evol.">
        <title>Broad Genomic Sampling Reveals a Smut Pathogenic Ancestry of the Fungal Clade Ustilaginomycotina.</title>
        <authorList>
            <person name="Kijpornyongpan T."/>
            <person name="Mondo S.J."/>
            <person name="Barry K."/>
            <person name="Sandor L."/>
            <person name="Lee J."/>
            <person name="Lipzen A."/>
            <person name="Pangilinan J."/>
            <person name="LaButti K."/>
            <person name="Hainaut M."/>
            <person name="Henrissat B."/>
            <person name="Grigoriev I.V."/>
            <person name="Spatafora J.W."/>
            <person name="Aime M.C."/>
        </authorList>
    </citation>
    <scope>NUCLEOTIDE SEQUENCE [LARGE SCALE GENOMIC DNA]</scope>
    <source>
        <strain evidence="8 9">MCA 4186</strain>
    </source>
</reference>
<evidence type="ECO:0000313" key="8">
    <source>
        <dbReference type="EMBL" id="PWN97286.1"/>
    </source>
</evidence>
<protein>
    <recommendedName>
        <fullName evidence="1">Glucosidase 2 subunit beta</fullName>
    </recommendedName>
</protein>
<dbReference type="InterPro" id="IPR009011">
    <property type="entry name" value="Man6P_isomerase_rcpt-bd_dom_sf"/>
</dbReference>
<dbReference type="Pfam" id="PF13015">
    <property type="entry name" value="PRKCSH_1"/>
    <property type="match status" value="1"/>
</dbReference>
<dbReference type="InterPro" id="IPR028146">
    <property type="entry name" value="PRKCSH_N"/>
</dbReference>
<organism evidence="8 9">
    <name type="scientific">Tilletiopsis washingtonensis</name>
    <dbReference type="NCBI Taxonomy" id="58919"/>
    <lineage>
        <taxon>Eukaryota</taxon>
        <taxon>Fungi</taxon>
        <taxon>Dikarya</taxon>
        <taxon>Basidiomycota</taxon>
        <taxon>Ustilaginomycotina</taxon>
        <taxon>Exobasidiomycetes</taxon>
        <taxon>Entylomatales</taxon>
        <taxon>Entylomatales incertae sedis</taxon>
        <taxon>Tilletiopsis</taxon>
    </lineage>
</organism>
<keyword evidence="9" id="KW-1185">Reference proteome</keyword>
<dbReference type="GO" id="GO:0017177">
    <property type="term" value="C:glucosidase II complex"/>
    <property type="evidence" value="ECO:0007669"/>
    <property type="project" value="TreeGrafter"/>
</dbReference>
<feature type="region of interest" description="Disordered" evidence="6">
    <location>
        <begin position="391"/>
        <end position="412"/>
    </location>
</feature>
<dbReference type="Proteomes" id="UP000245946">
    <property type="component" value="Unassembled WGS sequence"/>
</dbReference>
<keyword evidence="3" id="KW-0256">Endoplasmic reticulum</keyword>
<dbReference type="RefSeq" id="XP_025597565.1">
    <property type="nucleotide sequence ID" value="XM_025740598.1"/>
</dbReference>
<proteinExistence type="predicted"/>
<dbReference type="InterPro" id="IPR036607">
    <property type="entry name" value="PRKCSH"/>
</dbReference>
<dbReference type="GeneID" id="37268144"/>
<evidence type="ECO:0000256" key="3">
    <source>
        <dbReference type="ARBA" id="ARBA00022824"/>
    </source>
</evidence>
<evidence type="ECO:0000256" key="1">
    <source>
        <dbReference type="ARBA" id="ARBA00022387"/>
    </source>
</evidence>
<dbReference type="Gene3D" id="2.70.130.10">
    <property type="entry name" value="Mannose-6-phosphate receptor binding domain"/>
    <property type="match status" value="1"/>
</dbReference>
<dbReference type="EMBL" id="KZ819295">
    <property type="protein sequence ID" value="PWN97286.1"/>
    <property type="molecule type" value="Genomic_DNA"/>
</dbReference>
<dbReference type="PROSITE" id="PS51914">
    <property type="entry name" value="MRH"/>
    <property type="match status" value="1"/>
</dbReference>
<feature type="coiled-coil region" evidence="5">
    <location>
        <begin position="174"/>
        <end position="259"/>
    </location>
</feature>
<sequence>MRRSSSRAPRGSRSSKAQLVAFVSCAVAAASLAGSAAASSAGRPRGVAPEDAALYAQPAHGASWRCLTSGESIPWSAVNDDYCDCADGSDEPGTSACPNSRFYCINEGHLPAFIPSSRVNDGICDEACCDGSDETNGTAACPNRCAKIGKQYRKKLAEAQNIQRAGSKIRDRYISDSKKHLESTSAEIAKLEVELEVAKEKESRLRASLELAERADRGVIEKKKASPLYATLRKHQEAMSALLERSSRLTSELQRLTELLDDLSNGYNPNNQDMAVKGVVMDYRKWRRAGGDTSDVADDEAAKVERNVQLDSLLDEGAWPASSVQELSDRDPLELMDDADYPADPKDSGILYRIHEYLPDAVVPYFEAGVDTLLDLLIKANVIYDVKRTRRAAEEGEPENVSTARAAHQKADDAVHALQRDLEKKRADLAPDEKWGRENEFRALEGKCVSKNMGEYTYEFCFFGSTKQKPNKGGPTVGLGSFARFEPRDKNATPADDAFYLRQLYDNGARCWNGPARSSLVDLTCATENALLDVFEAEKCIYAMKVSTPAVCMPLTSSPAAAAGAADAGSVRHSEL</sequence>
<dbReference type="SUPFAM" id="SSF50911">
    <property type="entry name" value="Mannose 6-phosphate receptor domain"/>
    <property type="match status" value="1"/>
</dbReference>
<keyword evidence="4" id="KW-1015">Disulfide bond</keyword>
<name>A0A316Z7Q2_9BASI</name>
<evidence type="ECO:0000256" key="2">
    <source>
        <dbReference type="ARBA" id="ARBA00022729"/>
    </source>
</evidence>
<keyword evidence="5" id="KW-0175">Coiled coil</keyword>
<evidence type="ECO:0000256" key="5">
    <source>
        <dbReference type="SAM" id="Coils"/>
    </source>
</evidence>
<accession>A0A316Z7Q2</accession>
<dbReference type="STRING" id="58919.A0A316Z7Q2"/>
<dbReference type="InterPro" id="IPR039794">
    <property type="entry name" value="Gtb1-like"/>
</dbReference>
<evidence type="ECO:0000313" key="9">
    <source>
        <dbReference type="Proteomes" id="UP000245946"/>
    </source>
</evidence>
<feature type="domain" description="MRH" evidence="7">
    <location>
        <begin position="446"/>
        <end position="554"/>
    </location>
</feature>
<dbReference type="GO" id="GO:0006491">
    <property type="term" value="P:N-glycan processing"/>
    <property type="evidence" value="ECO:0007669"/>
    <property type="project" value="TreeGrafter"/>
</dbReference>
<keyword evidence="2" id="KW-0732">Signal</keyword>
<evidence type="ECO:0000256" key="6">
    <source>
        <dbReference type="SAM" id="MobiDB-lite"/>
    </source>
</evidence>
<dbReference type="OrthoDB" id="202234at2759"/>
<gene>
    <name evidence="8" type="ORF">FA09DRAFT_309115</name>
</gene>
<dbReference type="PANTHER" id="PTHR12630:SF1">
    <property type="entry name" value="GLUCOSIDASE 2 SUBUNIT BETA"/>
    <property type="match status" value="1"/>
</dbReference>
<dbReference type="PANTHER" id="PTHR12630">
    <property type="entry name" value="N-LINKED OLIGOSACCHARIDE PROCESSING"/>
    <property type="match status" value="1"/>
</dbReference>
<dbReference type="InterPro" id="IPR044865">
    <property type="entry name" value="MRH_dom"/>
</dbReference>
<dbReference type="AlphaFoldDB" id="A0A316Z7Q2"/>
<dbReference type="Pfam" id="PF12999">
    <property type="entry name" value="PRKCSH-like"/>
    <property type="match status" value="1"/>
</dbReference>